<dbReference type="InterPro" id="IPR002545">
    <property type="entry name" value="CheW-lke_dom"/>
</dbReference>
<dbReference type="SUPFAM" id="SSF50341">
    <property type="entry name" value="CheW-like"/>
    <property type="match status" value="1"/>
</dbReference>
<reference evidence="2" key="1">
    <citation type="submission" date="2020-10" db="EMBL/GenBank/DDBJ databases">
        <authorList>
            <person name="Gilroy R."/>
        </authorList>
    </citation>
    <scope>NUCLEOTIDE SEQUENCE</scope>
    <source>
        <strain evidence="2">ChiBcec16-1751</strain>
    </source>
</reference>
<dbReference type="PANTHER" id="PTHR22617:SF23">
    <property type="entry name" value="CHEMOTAXIS PROTEIN CHEW"/>
    <property type="match status" value="1"/>
</dbReference>
<dbReference type="GO" id="GO:0007165">
    <property type="term" value="P:signal transduction"/>
    <property type="evidence" value="ECO:0007669"/>
    <property type="project" value="InterPro"/>
</dbReference>
<dbReference type="PROSITE" id="PS50851">
    <property type="entry name" value="CHEW"/>
    <property type="match status" value="1"/>
</dbReference>
<dbReference type="InterPro" id="IPR036061">
    <property type="entry name" value="CheW-like_dom_sf"/>
</dbReference>
<comment type="caution">
    <text evidence="2">The sequence shown here is derived from an EMBL/GenBank/DDBJ whole genome shotgun (WGS) entry which is preliminary data.</text>
</comment>
<evidence type="ECO:0000313" key="3">
    <source>
        <dbReference type="Proteomes" id="UP000886741"/>
    </source>
</evidence>
<dbReference type="AlphaFoldDB" id="A0A9D1JSY1"/>
<dbReference type="GO" id="GO:0006935">
    <property type="term" value="P:chemotaxis"/>
    <property type="evidence" value="ECO:0007669"/>
    <property type="project" value="InterPro"/>
</dbReference>
<gene>
    <name evidence="2" type="ORF">IAA83_02330</name>
</gene>
<evidence type="ECO:0000259" key="1">
    <source>
        <dbReference type="PROSITE" id="PS50851"/>
    </source>
</evidence>
<evidence type="ECO:0000313" key="2">
    <source>
        <dbReference type="EMBL" id="HIS64193.1"/>
    </source>
</evidence>
<dbReference type="Gene3D" id="2.30.30.40">
    <property type="entry name" value="SH3 Domains"/>
    <property type="match status" value="1"/>
</dbReference>
<reference evidence="2" key="2">
    <citation type="journal article" date="2021" name="PeerJ">
        <title>Extensive microbial diversity within the chicken gut microbiome revealed by metagenomics and culture.</title>
        <authorList>
            <person name="Gilroy R."/>
            <person name="Ravi A."/>
            <person name="Getino M."/>
            <person name="Pursley I."/>
            <person name="Horton D.L."/>
            <person name="Alikhan N.F."/>
            <person name="Baker D."/>
            <person name="Gharbi K."/>
            <person name="Hall N."/>
            <person name="Watson M."/>
            <person name="Adriaenssens E.M."/>
            <person name="Foster-Nyarko E."/>
            <person name="Jarju S."/>
            <person name="Secka A."/>
            <person name="Antonio M."/>
            <person name="Oren A."/>
            <person name="Chaudhuri R.R."/>
            <person name="La Ragione R."/>
            <person name="Hildebrand F."/>
            <person name="Pallen M.J."/>
        </authorList>
    </citation>
    <scope>NUCLEOTIDE SEQUENCE</scope>
    <source>
        <strain evidence="2">ChiBcec16-1751</strain>
    </source>
</reference>
<name>A0A9D1JSY1_9FIRM</name>
<dbReference type="SMART" id="SM00260">
    <property type="entry name" value="CheW"/>
    <property type="match status" value="1"/>
</dbReference>
<dbReference type="Proteomes" id="UP000886741">
    <property type="component" value="Unassembled WGS sequence"/>
</dbReference>
<dbReference type="PANTHER" id="PTHR22617">
    <property type="entry name" value="CHEMOTAXIS SENSOR HISTIDINE KINASE-RELATED"/>
    <property type="match status" value="1"/>
</dbReference>
<dbReference type="Pfam" id="PF01584">
    <property type="entry name" value="CheW"/>
    <property type="match status" value="1"/>
</dbReference>
<dbReference type="Gene3D" id="2.40.50.180">
    <property type="entry name" value="CheA-289, Domain 4"/>
    <property type="match status" value="1"/>
</dbReference>
<protein>
    <submittedName>
        <fullName evidence="2">Purine-binding chemotaxis protein CheW</fullName>
    </submittedName>
</protein>
<dbReference type="EMBL" id="DVJJ01000041">
    <property type="protein sequence ID" value="HIS64193.1"/>
    <property type="molecule type" value="Genomic_DNA"/>
</dbReference>
<proteinExistence type="predicted"/>
<dbReference type="InterPro" id="IPR039315">
    <property type="entry name" value="CheW"/>
</dbReference>
<dbReference type="GO" id="GO:0005829">
    <property type="term" value="C:cytosol"/>
    <property type="evidence" value="ECO:0007669"/>
    <property type="project" value="TreeGrafter"/>
</dbReference>
<feature type="domain" description="CheW-like" evidence="1">
    <location>
        <begin position="43"/>
        <end position="181"/>
    </location>
</feature>
<sequence length="192" mass="21167">MQIDELRREITDRLPTLSDEQVEALWEYMQILTAADVDALENSNKYLTFFCCDQVFGMDIRQVVQIIGIPPITPLPESSAHLRGVASVRDDMIPVVDLRVRLGRDPVADSGKSCMVVTNVQDRSIGILVDAISNVETILPEEICPPPRQEGHNADYVTGIVKRNTVILLVDVDALLTAGDIDLLNMPASSLV</sequence>
<organism evidence="2 3">
    <name type="scientific">Candidatus Avoscillospira avistercoris</name>
    <dbReference type="NCBI Taxonomy" id="2840707"/>
    <lineage>
        <taxon>Bacteria</taxon>
        <taxon>Bacillati</taxon>
        <taxon>Bacillota</taxon>
        <taxon>Clostridia</taxon>
        <taxon>Eubacteriales</taxon>
        <taxon>Oscillospiraceae</taxon>
        <taxon>Oscillospiraceae incertae sedis</taxon>
        <taxon>Candidatus Avoscillospira</taxon>
    </lineage>
</organism>
<accession>A0A9D1JSY1</accession>